<dbReference type="InterPro" id="IPR011251">
    <property type="entry name" value="Luciferase-like_dom"/>
</dbReference>
<dbReference type="Proteomes" id="UP000565715">
    <property type="component" value="Unassembled WGS sequence"/>
</dbReference>
<reference evidence="6 7" key="1">
    <citation type="submission" date="2020-04" db="EMBL/GenBank/DDBJ databases">
        <title>MicrobeNet Type strains.</title>
        <authorList>
            <person name="Nicholson A.C."/>
        </authorList>
    </citation>
    <scope>NUCLEOTIDE SEQUENCE [LARGE SCALE GENOMIC DNA]</scope>
    <source>
        <strain evidence="6 7">DSM 45078</strain>
    </source>
</reference>
<keyword evidence="1" id="KW-0285">Flavoprotein</keyword>
<comment type="caution">
    <text evidence="6">The sequence shown here is derived from an EMBL/GenBank/DDBJ whole genome shotgun (WGS) entry which is preliminary data.</text>
</comment>
<dbReference type="Gene3D" id="3.20.20.30">
    <property type="entry name" value="Luciferase-like domain"/>
    <property type="match status" value="1"/>
</dbReference>
<dbReference type="AlphaFoldDB" id="A0A846XEE6"/>
<dbReference type="EMBL" id="JAAXOO010000002">
    <property type="protein sequence ID" value="NKY33549.1"/>
    <property type="molecule type" value="Genomic_DNA"/>
</dbReference>
<dbReference type="NCBIfam" id="TIGR03619">
    <property type="entry name" value="F420_Rv2161c"/>
    <property type="match status" value="1"/>
</dbReference>
<keyword evidence="4" id="KW-0503">Monooxygenase</keyword>
<evidence type="ECO:0000256" key="3">
    <source>
        <dbReference type="ARBA" id="ARBA00023002"/>
    </source>
</evidence>
<dbReference type="InterPro" id="IPR019921">
    <property type="entry name" value="Lucif-like_OxRdtase_Rv2161c"/>
</dbReference>
<keyword evidence="3" id="KW-0560">Oxidoreductase</keyword>
<name>A0A846XEE6_9NOCA</name>
<evidence type="ECO:0000256" key="1">
    <source>
        <dbReference type="ARBA" id="ARBA00022630"/>
    </source>
</evidence>
<evidence type="ECO:0000259" key="5">
    <source>
        <dbReference type="Pfam" id="PF00296"/>
    </source>
</evidence>
<dbReference type="PANTHER" id="PTHR42847:SF4">
    <property type="entry name" value="ALKANESULFONATE MONOOXYGENASE-RELATED"/>
    <property type="match status" value="1"/>
</dbReference>
<dbReference type="SUPFAM" id="SSF51679">
    <property type="entry name" value="Bacterial luciferase-like"/>
    <property type="match status" value="1"/>
</dbReference>
<keyword evidence="7" id="KW-1185">Reference proteome</keyword>
<dbReference type="RefSeq" id="WP_068047644.1">
    <property type="nucleotide sequence ID" value="NZ_JAAXOO010000002.1"/>
</dbReference>
<dbReference type="GO" id="GO:0008726">
    <property type="term" value="F:alkanesulfonate monooxygenase activity"/>
    <property type="evidence" value="ECO:0007669"/>
    <property type="project" value="TreeGrafter"/>
</dbReference>
<proteinExistence type="predicted"/>
<evidence type="ECO:0000256" key="4">
    <source>
        <dbReference type="ARBA" id="ARBA00023033"/>
    </source>
</evidence>
<evidence type="ECO:0000256" key="2">
    <source>
        <dbReference type="ARBA" id="ARBA00022643"/>
    </source>
</evidence>
<dbReference type="Pfam" id="PF00296">
    <property type="entry name" value="Bac_luciferase"/>
    <property type="match status" value="1"/>
</dbReference>
<accession>A0A846XEE6</accession>
<protein>
    <submittedName>
        <fullName evidence="6">LLM class F420-dependent oxidoreductase</fullName>
    </submittedName>
</protein>
<organism evidence="6 7">
    <name type="scientific">Nocardia speluncae</name>
    <dbReference type="NCBI Taxonomy" id="419477"/>
    <lineage>
        <taxon>Bacteria</taxon>
        <taxon>Bacillati</taxon>
        <taxon>Actinomycetota</taxon>
        <taxon>Actinomycetes</taxon>
        <taxon>Mycobacteriales</taxon>
        <taxon>Nocardiaceae</taxon>
        <taxon>Nocardia</taxon>
    </lineage>
</organism>
<keyword evidence="2" id="KW-0288">FMN</keyword>
<feature type="domain" description="Luciferase-like" evidence="5">
    <location>
        <begin position="18"/>
        <end position="210"/>
    </location>
</feature>
<dbReference type="InterPro" id="IPR036661">
    <property type="entry name" value="Luciferase-like_sf"/>
</dbReference>
<gene>
    <name evidence="6" type="ORF">HGA13_10750</name>
</gene>
<evidence type="ECO:0000313" key="6">
    <source>
        <dbReference type="EMBL" id="NKY33549.1"/>
    </source>
</evidence>
<evidence type="ECO:0000313" key="7">
    <source>
        <dbReference type="Proteomes" id="UP000565715"/>
    </source>
</evidence>
<dbReference type="PANTHER" id="PTHR42847">
    <property type="entry name" value="ALKANESULFONATE MONOOXYGENASE"/>
    <property type="match status" value="1"/>
</dbReference>
<sequence>MRFIFHYPETGGAEGDVLDAGPLGEVAVAAERAGFGGFSLSEHPAPGARWLGAGGHQTLDPFVSLGYAAALTERIRLITYLSVAPYRNPMLLAKAAATLDKLSGGRAILGIGTGYLKGEFHAVGVDFDERNQLFDEALDVLPLHWKGEPFSYTGTHFSARDVQARPAPVQQPIPIWIGGNSALSRRRVARAAHGWIPMSGGAELSGTARTPELGGIEELSRKIAGIRESAASSGRAEHIDLVYSYSHPGLTGPGADPGPHREAFRELARAGVDWIVVSTRAGVHETLDPAVTFDFLAEFGATYIDG</sequence>
<dbReference type="InterPro" id="IPR050172">
    <property type="entry name" value="SsuD_RutA_monooxygenase"/>
</dbReference>
<dbReference type="GO" id="GO:0046306">
    <property type="term" value="P:alkanesulfonate catabolic process"/>
    <property type="evidence" value="ECO:0007669"/>
    <property type="project" value="TreeGrafter"/>
</dbReference>